<evidence type="ECO:0000256" key="2">
    <source>
        <dbReference type="SAM" id="Phobius"/>
    </source>
</evidence>
<dbReference type="Proteomes" id="UP000000343">
    <property type="component" value="Chromosome"/>
</dbReference>
<accession>E8WXN6</accession>
<dbReference type="PaxDb" id="1198114-AciX9_1599"/>
<reference evidence="4" key="1">
    <citation type="submission" date="2011-01" db="EMBL/GenBank/DDBJ databases">
        <title>Complete sequence of chromosome of Acidobacterium sp. MP5ACTX9.</title>
        <authorList>
            <consortium name="US DOE Joint Genome Institute"/>
            <person name="Lucas S."/>
            <person name="Copeland A."/>
            <person name="Lapidus A."/>
            <person name="Cheng J.-F."/>
            <person name="Goodwin L."/>
            <person name="Pitluck S."/>
            <person name="Teshima H."/>
            <person name="Detter J.C."/>
            <person name="Han C."/>
            <person name="Tapia R."/>
            <person name="Land M."/>
            <person name="Hauser L."/>
            <person name="Kyrpides N."/>
            <person name="Ivanova N."/>
            <person name="Ovchinnikova G."/>
            <person name="Pagani I."/>
            <person name="Rawat S.R."/>
            <person name="Mannisto M."/>
            <person name="Haggblom M.M."/>
            <person name="Woyke T."/>
        </authorList>
    </citation>
    <scope>NUCLEOTIDE SEQUENCE [LARGE SCALE GENOMIC DNA]</scope>
    <source>
        <strain evidence="4">MP5ACTX9</strain>
    </source>
</reference>
<feature type="transmembrane region" description="Helical" evidence="2">
    <location>
        <begin position="48"/>
        <end position="69"/>
    </location>
</feature>
<organism evidence="4">
    <name type="scientific">Granulicella tundricola (strain ATCC BAA-1859 / DSM 23138 / MP5ACTX9)</name>
    <dbReference type="NCBI Taxonomy" id="1198114"/>
    <lineage>
        <taxon>Bacteria</taxon>
        <taxon>Pseudomonadati</taxon>
        <taxon>Acidobacteriota</taxon>
        <taxon>Terriglobia</taxon>
        <taxon>Terriglobales</taxon>
        <taxon>Acidobacteriaceae</taxon>
        <taxon>Granulicella</taxon>
    </lineage>
</organism>
<feature type="transmembrane region" description="Helical" evidence="2">
    <location>
        <begin position="259"/>
        <end position="278"/>
    </location>
</feature>
<dbReference type="eggNOG" id="ENOG503311H">
    <property type="taxonomic scope" value="Bacteria"/>
</dbReference>
<evidence type="ECO:0000313" key="3">
    <source>
        <dbReference type="EMBL" id="ADW68652.1"/>
    </source>
</evidence>
<feature type="transmembrane region" description="Helical" evidence="2">
    <location>
        <begin position="113"/>
        <end position="132"/>
    </location>
</feature>
<protein>
    <recommendedName>
        <fullName evidence="5">DUF2157 domain-containing protein</fullName>
    </recommendedName>
</protein>
<dbReference type="EMBL" id="CP002480">
    <property type="protein sequence ID" value="ADW68652.1"/>
    <property type="molecule type" value="Genomic_DNA"/>
</dbReference>
<dbReference type="RefSeq" id="WP_013579971.1">
    <property type="nucleotide sequence ID" value="NC_015064.1"/>
</dbReference>
<feature type="transmembrane region" description="Helical" evidence="2">
    <location>
        <begin position="162"/>
        <end position="180"/>
    </location>
</feature>
<dbReference type="OrthoDB" id="109824at2"/>
<dbReference type="HOGENOM" id="CLU_688432_0_0_0"/>
<evidence type="ECO:0000256" key="1">
    <source>
        <dbReference type="SAM" id="MobiDB-lite"/>
    </source>
</evidence>
<keyword evidence="4" id="KW-1185">Reference proteome</keyword>
<dbReference type="KEGG" id="acm:AciX9_1599"/>
<feature type="transmembrane region" description="Helical" evidence="2">
    <location>
        <begin position="217"/>
        <end position="239"/>
    </location>
</feature>
<feature type="region of interest" description="Disordered" evidence="1">
    <location>
        <begin position="375"/>
        <end position="400"/>
    </location>
</feature>
<dbReference type="AlphaFoldDB" id="E8WXN6"/>
<name>E8WXN6_GRATM</name>
<keyword evidence="2" id="KW-0812">Transmembrane</keyword>
<sequence length="400" mass="44752">MRIYSAASQENLRTRDLLKEWVAEGLLTHDQRELFNQDLVPDLSTTNLFLRIVLFFFTLIGIAAIAGLFDVAFLSHASGQLAGVIFLFFASACYAAAETAVSQARFYRHGIEEALAVSSIYLLFLGLDLALNPRSVKSHPFEFLIPATCAILALWIWHRFNLWYTFPAAMILVSLLPAYWTSSSIARPVITAVFYIGALIAVAVIRRRHRLSYLNSTYSLAEAFLWLGIYIALNLQLSATNLLMPWSRMPTRLTQEPASSFYWITWVLIWCLPPIILARGIRQKDRFVMEAGALTLLLTFITNKPYLGWTRHTWDPMLLGIVLTAASYYLRRWLAQGPDGIRHGFTASNLSARDKRHINTGSALLGFVTPQSLTPAPQHHNPDLKSGDGASGGAGASREF</sequence>
<feature type="transmembrane region" description="Helical" evidence="2">
    <location>
        <begin position="138"/>
        <end position="157"/>
    </location>
</feature>
<feature type="transmembrane region" description="Helical" evidence="2">
    <location>
        <begin position="81"/>
        <end position="101"/>
    </location>
</feature>
<keyword evidence="2" id="KW-0472">Membrane</keyword>
<proteinExistence type="predicted"/>
<feature type="transmembrane region" description="Helical" evidence="2">
    <location>
        <begin position="186"/>
        <end position="205"/>
    </location>
</feature>
<feature type="compositionally biased region" description="Gly residues" evidence="1">
    <location>
        <begin position="389"/>
        <end position="400"/>
    </location>
</feature>
<evidence type="ECO:0000313" key="4">
    <source>
        <dbReference type="Proteomes" id="UP000000343"/>
    </source>
</evidence>
<evidence type="ECO:0008006" key="5">
    <source>
        <dbReference type="Google" id="ProtNLM"/>
    </source>
</evidence>
<keyword evidence="2" id="KW-1133">Transmembrane helix</keyword>
<gene>
    <name evidence="3" type="ordered locus">AciX9_1599</name>
</gene>
<dbReference type="STRING" id="1198114.AciX9_1599"/>